<evidence type="ECO:0000256" key="6">
    <source>
        <dbReference type="ARBA" id="ARBA00023049"/>
    </source>
</evidence>
<organism evidence="11 12">
    <name type="scientific">Gracilimonas sediminicola</name>
    <dbReference type="NCBI Taxonomy" id="2952158"/>
    <lineage>
        <taxon>Bacteria</taxon>
        <taxon>Pseudomonadati</taxon>
        <taxon>Balneolota</taxon>
        <taxon>Balneolia</taxon>
        <taxon>Balneolales</taxon>
        <taxon>Balneolaceae</taxon>
        <taxon>Gracilimonas</taxon>
    </lineage>
</organism>
<feature type="chain" id="PRO_5040791423" evidence="9">
    <location>
        <begin position="20"/>
        <end position="864"/>
    </location>
</feature>
<dbReference type="PROSITE" id="PS52035">
    <property type="entry name" value="PEPTIDASE_M14"/>
    <property type="match status" value="1"/>
</dbReference>
<keyword evidence="3" id="KW-0645">Protease</keyword>
<dbReference type="GO" id="GO:0005615">
    <property type="term" value="C:extracellular space"/>
    <property type="evidence" value="ECO:0007669"/>
    <property type="project" value="TreeGrafter"/>
</dbReference>
<dbReference type="PANTHER" id="PTHR11705:SF143">
    <property type="entry name" value="SLL0236 PROTEIN"/>
    <property type="match status" value="1"/>
</dbReference>
<evidence type="ECO:0000256" key="9">
    <source>
        <dbReference type="SAM" id="SignalP"/>
    </source>
</evidence>
<comment type="caution">
    <text evidence="7">Lacks conserved residue(s) required for the propagation of feature annotation.</text>
</comment>
<reference evidence="11" key="1">
    <citation type="submission" date="2022-06" db="EMBL/GenBank/DDBJ databases">
        <title>Gracilimonas sp. CAU 1638 isolated from sea sediment.</title>
        <authorList>
            <person name="Kim W."/>
        </authorList>
    </citation>
    <scope>NUCLEOTIDE SEQUENCE</scope>
    <source>
        <strain evidence="11">CAU 1638</strain>
    </source>
</reference>
<keyword evidence="9" id="KW-0732">Signal</keyword>
<feature type="domain" description="Peptidase M14" evidence="10">
    <location>
        <begin position="57"/>
        <end position="357"/>
    </location>
</feature>
<keyword evidence="4" id="KW-0378">Hydrolase</keyword>
<accession>A0A9X2REM8</accession>
<dbReference type="InterPro" id="IPR029062">
    <property type="entry name" value="Class_I_gatase-like"/>
</dbReference>
<evidence type="ECO:0000256" key="3">
    <source>
        <dbReference type="ARBA" id="ARBA00022670"/>
    </source>
</evidence>
<dbReference type="SUPFAM" id="SSF53187">
    <property type="entry name" value="Zn-dependent exopeptidases"/>
    <property type="match status" value="1"/>
</dbReference>
<evidence type="ECO:0000256" key="1">
    <source>
        <dbReference type="ARBA" id="ARBA00001947"/>
    </source>
</evidence>
<dbReference type="GO" id="GO:0008270">
    <property type="term" value="F:zinc ion binding"/>
    <property type="evidence" value="ECO:0007669"/>
    <property type="project" value="InterPro"/>
</dbReference>
<dbReference type="CDD" id="cd03143">
    <property type="entry name" value="A4_beta-galactosidase_middle_domain"/>
    <property type="match status" value="1"/>
</dbReference>
<keyword evidence="5" id="KW-0862">Zinc</keyword>
<evidence type="ECO:0000256" key="4">
    <source>
        <dbReference type="ARBA" id="ARBA00022801"/>
    </source>
</evidence>
<proteinExistence type="inferred from homology"/>
<evidence type="ECO:0000256" key="8">
    <source>
        <dbReference type="SAM" id="MobiDB-lite"/>
    </source>
</evidence>
<dbReference type="AlphaFoldDB" id="A0A9X2REM8"/>
<gene>
    <name evidence="11" type="ORF">NM125_06090</name>
</gene>
<dbReference type="SUPFAM" id="SSF52317">
    <property type="entry name" value="Class I glutamine amidotransferase-like"/>
    <property type="match status" value="1"/>
</dbReference>
<dbReference type="EMBL" id="JANDBC010000001">
    <property type="protein sequence ID" value="MCP9291147.1"/>
    <property type="molecule type" value="Genomic_DNA"/>
</dbReference>
<feature type="signal peptide" evidence="9">
    <location>
        <begin position="1"/>
        <end position="19"/>
    </location>
</feature>
<dbReference type="RefSeq" id="WP_255133828.1">
    <property type="nucleotide sequence ID" value="NZ_JANDBC010000001.1"/>
</dbReference>
<comment type="similarity">
    <text evidence="2 7">Belongs to the peptidase M14 family.</text>
</comment>
<dbReference type="GO" id="GO:0004181">
    <property type="term" value="F:metallocarboxypeptidase activity"/>
    <property type="evidence" value="ECO:0007669"/>
    <property type="project" value="InterPro"/>
</dbReference>
<evidence type="ECO:0000256" key="5">
    <source>
        <dbReference type="ARBA" id="ARBA00022833"/>
    </source>
</evidence>
<dbReference type="PANTHER" id="PTHR11705">
    <property type="entry name" value="PROTEASE FAMILY M14 CARBOXYPEPTIDASE A,B"/>
    <property type="match status" value="1"/>
</dbReference>
<dbReference type="Gene3D" id="3.40.50.880">
    <property type="match status" value="1"/>
</dbReference>
<feature type="compositionally biased region" description="Acidic residues" evidence="8">
    <location>
        <begin position="718"/>
        <end position="730"/>
    </location>
</feature>
<evidence type="ECO:0000259" key="10">
    <source>
        <dbReference type="PROSITE" id="PS52035"/>
    </source>
</evidence>
<comment type="caution">
    <text evidence="11">The sequence shown here is derived from an EMBL/GenBank/DDBJ whole genome shotgun (WGS) entry which is preliminary data.</text>
</comment>
<keyword evidence="12" id="KW-1185">Reference proteome</keyword>
<sequence length="864" mass="97288">MKALFTALFSLLFGMMTHAQVLNPEPVTLDYYLPDGVSYNSEIPTPKEVLGAELGEWHVRHDQLVKYMYAVAEASNRVTITEYARTYENRPLLMLTITSPQNQRNIDQIKEEHLKLTDASVSEDLNISEMPVVVTMSYSVHGNEPSGSNASLAVVYHLAAAQGSEINEMLNNTVILIDPSINPDGLSRFAHWANIHKSKNVLVTDPQSREFDENWPGGRTNHYWFDLNRDWLLMQHPESKGRVAKFHEWVPQILTDHHEMGTNATYFFQPGIPSRTHPITPQRNQDLTGAIAEYHADALDEIQSLYYSKESFDDFYYGKGSTYPDVNGSIGILFEQASSRGHAQESIHGILEFPFTIRNQFTTSLSTLEAAQSLREELLANTREFYQEAAEEADDASIKAYVFGEEADQGRTKHLAEMLKRNQVEVYELARDYNDFKAGKAYIVPTNQKQYKLITALFERRTEFTDSLFYDVSAWTMPYAFNLPFTELNRGYNKNMLGDAFSLDDLNLTGTLNGGKANYAYAFEWDEYYAPRALYRLLANGVRAKVASRTFKSITENEAKDFDYGTILVPMGVQDDPEKVHELIQTITEEDGITVYNLASGLTPAGMDLGSNNFENLQDPKVAVIGGSGTSSYEVGEVWHLFDQRYHMPVTILEYEELDGADLDRYNVIVSSGYGMNDRAAENLKEWVREGGTLIAYRNALDWAESQGFANIEFIDDEDEEDEEGEEEEVEVRPYVKQGPDSGSEYIGGSIFNAKLDLTHPLGYGYNDDEITVFRSTTTFMKKGENPYSTPLYYTDNPLASGYSNDENLENAKGSAAIVVSRLGGGRVIAMADNPNFRAFWYGTNKLFANAVFFGHTISGSTAN</sequence>
<dbReference type="InterPro" id="IPR000834">
    <property type="entry name" value="Peptidase_M14"/>
</dbReference>
<dbReference type="Gene3D" id="3.40.630.10">
    <property type="entry name" value="Zn peptidases"/>
    <property type="match status" value="1"/>
</dbReference>
<feature type="region of interest" description="Disordered" evidence="8">
    <location>
        <begin position="718"/>
        <end position="739"/>
    </location>
</feature>
<dbReference type="GO" id="GO:0006508">
    <property type="term" value="P:proteolysis"/>
    <property type="evidence" value="ECO:0007669"/>
    <property type="project" value="UniProtKB-KW"/>
</dbReference>
<dbReference type="SMART" id="SM00631">
    <property type="entry name" value="Zn_pept"/>
    <property type="match status" value="1"/>
</dbReference>
<comment type="cofactor">
    <cofactor evidence="1">
        <name>Zn(2+)</name>
        <dbReference type="ChEBI" id="CHEBI:29105"/>
    </cofactor>
</comment>
<name>A0A9X2REM8_9BACT</name>
<keyword evidence="6" id="KW-0482">Metalloprotease</keyword>
<dbReference type="Pfam" id="PF00246">
    <property type="entry name" value="Peptidase_M14"/>
    <property type="match status" value="1"/>
</dbReference>
<evidence type="ECO:0000313" key="11">
    <source>
        <dbReference type="EMBL" id="MCP9291147.1"/>
    </source>
</evidence>
<dbReference type="Proteomes" id="UP001139125">
    <property type="component" value="Unassembled WGS sequence"/>
</dbReference>
<evidence type="ECO:0000256" key="2">
    <source>
        <dbReference type="ARBA" id="ARBA00005988"/>
    </source>
</evidence>
<protein>
    <submittedName>
        <fullName evidence="11">M14 family metallopeptidase</fullName>
    </submittedName>
</protein>
<evidence type="ECO:0000256" key="7">
    <source>
        <dbReference type="PROSITE-ProRule" id="PRU01379"/>
    </source>
</evidence>
<evidence type="ECO:0000313" key="12">
    <source>
        <dbReference type="Proteomes" id="UP001139125"/>
    </source>
</evidence>
<dbReference type="CDD" id="cd06238">
    <property type="entry name" value="M14-like"/>
    <property type="match status" value="1"/>
</dbReference>